<dbReference type="Proteomes" id="UP000315783">
    <property type="component" value="Unassembled WGS sequence"/>
</dbReference>
<dbReference type="EMBL" id="SPUK01000002">
    <property type="protein sequence ID" value="TQV99326.1"/>
    <property type="molecule type" value="Genomic_DNA"/>
</dbReference>
<gene>
    <name evidence="2" type="ORF">IF1G_01541</name>
</gene>
<reference evidence="2 3" key="1">
    <citation type="journal article" date="2019" name="Appl. Microbiol. Biotechnol.">
        <title>Genome sequence of Isaria javanica and comparative genome analysis insights into family S53 peptidase evolution in fungal entomopathogens.</title>
        <authorList>
            <person name="Lin R."/>
            <person name="Zhang X."/>
            <person name="Xin B."/>
            <person name="Zou M."/>
            <person name="Gao Y."/>
            <person name="Qin F."/>
            <person name="Hu Q."/>
            <person name="Xie B."/>
            <person name="Cheng X."/>
        </authorList>
    </citation>
    <scope>NUCLEOTIDE SEQUENCE [LARGE SCALE GENOMIC DNA]</scope>
    <source>
        <strain evidence="2 3">IJ1G</strain>
    </source>
</reference>
<evidence type="ECO:0000313" key="2">
    <source>
        <dbReference type="EMBL" id="TQV99326.1"/>
    </source>
</evidence>
<accession>A0A545VC67</accession>
<keyword evidence="3" id="KW-1185">Reference proteome</keyword>
<feature type="compositionally biased region" description="Polar residues" evidence="1">
    <location>
        <begin position="23"/>
        <end position="34"/>
    </location>
</feature>
<protein>
    <submittedName>
        <fullName evidence="2">Uncharacterized protein</fullName>
    </submittedName>
</protein>
<sequence>MSGCIFCAVHGATVFVTETFQSKGSPEGQRTTCHSPAGEKGTISKKGQRVGECISRARLIDSGKTEFILAAFTCPRGS</sequence>
<proteinExistence type="predicted"/>
<name>A0A545VC67_9HYPO</name>
<organism evidence="2 3">
    <name type="scientific">Cordyceps javanica</name>
    <dbReference type="NCBI Taxonomy" id="43265"/>
    <lineage>
        <taxon>Eukaryota</taxon>
        <taxon>Fungi</taxon>
        <taxon>Dikarya</taxon>
        <taxon>Ascomycota</taxon>
        <taxon>Pezizomycotina</taxon>
        <taxon>Sordariomycetes</taxon>
        <taxon>Hypocreomycetidae</taxon>
        <taxon>Hypocreales</taxon>
        <taxon>Cordycipitaceae</taxon>
        <taxon>Cordyceps</taxon>
    </lineage>
</organism>
<dbReference type="AlphaFoldDB" id="A0A545VC67"/>
<comment type="caution">
    <text evidence="2">The sequence shown here is derived from an EMBL/GenBank/DDBJ whole genome shotgun (WGS) entry which is preliminary data.</text>
</comment>
<feature type="region of interest" description="Disordered" evidence="1">
    <location>
        <begin position="23"/>
        <end position="44"/>
    </location>
</feature>
<evidence type="ECO:0000256" key="1">
    <source>
        <dbReference type="SAM" id="MobiDB-lite"/>
    </source>
</evidence>
<evidence type="ECO:0000313" key="3">
    <source>
        <dbReference type="Proteomes" id="UP000315783"/>
    </source>
</evidence>